<evidence type="ECO:0000313" key="2">
    <source>
        <dbReference type="Proteomes" id="UP000195089"/>
    </source>
</evidence>
<dbReference type="AlphaFoldDB" id="A0A243BGD2"/>
<gene>
    <name evidence="1" type="ORF">BK742_13680</name>
</gene>
<sequence length="67" mass="7649">MERMKEAIKGYINHLQQSAVENRKEADKAYEAEDLGLAGFYRGKWIANEGTAIALATILSKYKEEER</sequence>
<comment type="caution">
    <text evidence="1">The sequence shown here is derived from an EMBL/GenBank/DDBJ whole genome shotgun (WGS) entry which is preliminary data.</text>
</comment>
<proteinExistence type="predicted"/>
<reference evidence="1 2" key="1">
    <citation type="submission" date="2016-10" db="EMBL/GenBank/DDBJ databases">
        <title>Comparative genomics of Bacillus thuringiensis reveals a path to pathogens against multiple invertebrate hosts.</title>
        <authorList>
            <person name="Zheng J."/>
            <person name="Gao Q."/>
            <person name="Liu H."/>
            <person name="Peng D."/>
            <person name="Ruan L."/>
            <person name="Sun M."/>
        </authorList>
    </citation>
    <scope>NUCLEOTIDE SEQUENCE [LARGE SCALE GENOMIC DNA]</scope>
    <source>
        <strain evidence="1">BGSC 4BX1</strain>
    </source>
</reference>
<protein>
    <submittedName>
        <fullName evidence="1">Uncharacterized protein</fullName>
    </submittedName>
</protein>
<dbReference type="Proteomes" id="UP000195089">
    <property type="component" value="Unassembled WGS sequence"/>
</dbReference>
<evidence type="ECO:0000313" key="1">
    <source>
        <dbReference type="EMBL" id="OTY44382.1"/>
    </source>
</evidence>
<dbReference type="EMBL" id="NFDL01000049">
    <property type="protein sequence ID" value="OTY44382.1"/>
    <property type="molecule type" value="Genomic_DNA"/>
</dbReference>
<name>A0A243BGD2_BACTU</name>
<accession>A0A243BGD2</accession>
<organism evidence="1 2">
    <name type="scientific">Bacillus thuringiensis serovar pingluonsis</name>
    <dbReference type="NCBI Taxonomy" id="180881"/>
    <lineage>
        <taxon>Bacteria</taxon>
        <taxon>Bacillati</taxon>
        <taxon>Bacillota</taxon>
        <taxon>Bacilli</taxon>
        <taxon>Bacillales</taxon>
        <taxon>Bacillaceae</taxon>
        <taxon>Bacillus</taxon>
        <taxon>Bacillus cereus group</taxon>
    </lineage>
</organism>